<protein>
    <submittedName>
        <fullName evidence="2">Tetratricopeptide repeat protein</fullName>
    </submittedName>
</protein>
<dbReference type="SUPFAM" id="SSF48452">
    <property type="entry name" value="TPR-like"/>
    <property type="match status" value="1"/>
</dbReference>
<name>A0ABU2LHR2_9ACTN</name>
<organism evidence="2 3">
    <name type="scientific">Streptomyces millisiae</name>
    <dbReference type="NCBI Taxonomy" id="3075542"/>
    <lineage>
        <taxon>Bacteria</taxon>
        <taxon>Bacillati</taxon>
        <taxon>Actinomycetota</taxon>
        <taxon>Actinomycetes</taxon>
        <taxon>Kitasatosporales</taxon>
        <taxon>Streptomycetaceae</taxon>
        <taxon>Streptomyces</taxon>
    </lineage>
</organism>
<comment type="caution">
    <text evidence="2">The sequence shown here is derived from an EMBL/GenBank/DDBJ whole genome shotgun (WGS) entry which is preliminary data.</text>
</comment>
<feature type="region of interest" description="Disordered" evidence="1">
    <location>
        <begin position="213"/>
        <end position="244"/>
    </location>
</feature>
<evidence type="ECO:0000313" key="3">
    <source>
        <dbReference type="Proteomes" id="UP001183420"/>
    </source>
</evidence>
<evidence type="ECO:0000313" key="2">
    <source>
        <dbReference type="EMBL" id="MDT0317056.1"/>
    </source>
</evidence>
<dbReference type="Proteomes" id="UP001183420">
    <property type="component" value="Unassembled WGS sequence"/>
</dbReference>
<sequence length="1001" mass="106773">MTGPPIAGAGDPYPRQVVRAEGGFAYGVVGADLHVFGDGQPVYVLENWRAVPPADDAWLRELPSRMLSARHEIVPFTGRAADLAALHAWRLMDRRLAARWLHGPGGQGKTRLAARFARESLADGWKVVSAVHGPGSVLPPPGSQDLTTDGAAGLLLVVDYADQWPLPHLTWLFSNALLHRPGLPTRLLLLGRTADAWPAVRATLADLQAATAGHPLTPLPADDPDGADGTDGTDGGSDAAGGPGERARMFRAARDSFAARHGLPTAADIAPPMPLSGPDFGLTLTVHMAALVAVEAHRAGRRPPRDTAGLTTYLLDREQRQWARRWDRQATPDATPPDGMNRTVFAAALTGPLAPRAGVTALASLGAGGPRPAERALTDHARHYPPADPARPTVLEPLTPDRLAEDFVALTLPGHSADYPAQDWAPSALHALLPHDAGTPTAPWTPRALTLVAAAADRWPHVRTGYLDPLLREAPWLAVAAGGGALGAVAALADLDIEVLAAVAAHLPNRDDADLDPAGAVLAVRLADHRLAATDDPAERAAIHLDLGWSLAGAGRYAESLAATERGTAGYEALARADPDRYEHELARALNNLSLRYDRERRTEEAVAAMERSVEIRRRRLTDPVGRHAADLALSLSNYGNLLKHAGRWLESLQAGSEALARYGRLAAAHPGAYRADLAIALLNHGADLSAALRKEAAIDATRQAVTVLRELAADHPAAYEGTLASGLANLASLLTEQGKHAEELLTWHLGSGGAPDPELLPPPRWREEALAAIEQAVEIDRRRARANPAALEATLAGTLRTSAAVRHACGMEAMALTDEREAAALSDRLGDAAEPHRAERQATYGSQVVPDVLDDVQLTLYHHLASADLATHGPHFAMLLDLHRPTAADGPPRTHDLAALREAVEVRARLAALDPVTHEPDHAYALTRLADALWWEGEHAESAPVTERAVEVTARLAAVDPEEYGPPLALARRNLVHRLAATGRRREARALRRAHRRVDS</sequence>
<gene>
    <name evidence="2" type="ORF">RNC47_01745</name>
</gene>
<dbReference type="InterPro" id="IPR011990">
    <property type="entry name" value="TPR-like_helical_dom_sf"/>
</dbReference>
<feature type="compositionally biased region" description="Gly residues" evidence="1">
    <location>
        <begin position="232"/>
        <end position="244"/>
    </location>
</feature>
<evidence type="ECO:0000256" key="1">
    <source>
        <dbReference type="SAM" id="MobiDB-lite"/>
    </source>
</evidence>
<dbReference type="Gene3D" id="1.25.40.10">
    <property type="entry name" value="Tetratricopeptide repeat domain"/>
    <property type="match status" value="3"/>
</dbReference>
<dbReference type="EMBL" id="JAVREM010000001">
    <property type="protein sequence ID" value="MDT0317056.1"/>
    <property type="molecule type" value="Genomic_DNA"/>
</dbReference>
<reference evidence="3" key="1">
    <citation type="submission" date="2023-07" db="EMBL/GenBank/DDBJ databases">
        <title>30 novel species of actinomycetes from the DSMZ collection.</title>
        <authorList>
            <person name="Nouioui I."/>
        </authorList>
    </citation>
    <scope>NUCLEOTIDE SEQUENCE [LARGE SCALE GENOMIC DNA]</scope>
    <source>
        <strain evidence="3">DSM 44918</strain>
    </source>
</reference>
<accession>A0ABU2LHR2</accession>
<proteinExistence type="predicted"/>
<keyword evidence="3" id="KW-1185">Reference proteome</keyword>